<proteinExistence type="predicted"/>
<dbReference type="GeneID" id="5481602"/>
<dbReference type="EMBL" id="CH476645">
    <property type="protein sequence ID" value="EDN98583.1"/>
    <property type="molecule type" value="Genomic_DNA"/>
</dbReference>
<dbReference type="RefSeq" id="XP_001585558.1">
    <property type="nucleotide sequence ID" value="XM_001585508.1"/>
</dbReference>
<accession>A7F762</accession>
<dbReference type="InParanoid" id="A7F762"/>
<protein>
    <submittedName>
        <fullName evidence="1">Uncharacterized protein</fullName>
    </submittedName>
</protein>
<dbReference type="HOGENOM" id="CLU_2655975_0_0_1"/>
<evidence type="ECO:0000313" key="2">
    <source>
        <dbReference type="Proteomes" id="UP000001312"/>
    </source>
</evidence>
<evidence type="ECO:0000313" key="1">
    <source>
        <dbReference type="EMBL" id="EDN98583.1"/>
    </source>
</evidence>
<dbReference type="AlphaFoldDB" id="A7F762"/>
<dbReference type="KEGG" id="ssl:SS1G_13442"/>
<organism evidence="1 2">
    <name type="scientific">Sclerotinia sclerotiorum (strain ATCC 18683 / 1980 / Ss-1)</name>
    <name type="common">White mold</name>
    <name type="synonym">Whetzelinia sclerotiorum</name>
    <dbReference type="NCBI Taxonomy" id="665079"/>
    <lineage>
        <taxon>Eukaryota</taxon>
        <taxon>Fungi</taxon>
        <taxon>Dikarya</taxon>
        <taxon>Ascomycota</taxon>
        <taxon>Pezizomycotina</taxon>
        <taxon>Leotiomycetes</taxon>
        <taxon>Helotiales</taxon>
        <taxon>Sclerotiniaceae</taxon>
        <taxon>Sclerotinia</taxon>
    </lineage>
</organism>
<sequence length="76" mass="8464">MTKLKIDDGNARECTPAIYVAEILMENRGSYLSTQVPTYLSTEYNRSFVRSLVRSFPSFPFSGVRAPVPVPVPVPV</sequence>
<reference evidence="2" key="1">
    <citation type="journal article" date="2011" name="PLoS Genet.">
        <title>Genomic analysis of the necrotrophic fungal pathogens Sclerotinia sclerotiorum and Botrytis cinerea.</title>
        <authorList>
            <person name="Amselem J."/>
            <person name="Cuomo C.A."/>
            <person name="van Kan J.A."/>
            <person name="Viaud M."/>
            <person name="Benito E.P."/>
            <person name="Couloux A."/>
            <person name="Coutinho P.M."/>
            <person name="de Vries R.P."/>
            <person name="Dyer P.S."/>
            <person name="Fillinger S."/>
            <person name="Fournier E."/>
            <person name="Gout L."/>
            <person name="Hahn M."/>
            <person name="Kohn L."/>
            <person name="Lapalu N."/>
            <person name="Plummer K.M."/>
            <person name="Pradier J.M."/>
            <person name="Quevillon E."/>
            <person name="Sharon A."/>
            <person name="Simon A."/>
            <person name="ten Have A."/>
            <person name="Tudzynski B."/>
            <person name="Tudzynski P."/>
            <person name="Wincker P."/>
            <person name="Andrew M."/>
            <person name="Anthouard V."/>
            <person name="Beever R.E."/>
            <person name="Beffa R."/>
            <person name="Benoit I."/>
            <person name="Bouzid O."/>
            <person name="Brault B."/>
            <person name="Chen Z."/>
            <person name="Choquer M."/>
            <person name="Collemare J."/>
            <person name="Cotton P."/>
            <person name="Danchin E.G."/>
            <person name="Da Silva C."/>
            <person name="Gautier A."/>
            <person name="Giraud C."/>
            <person name="Giraud T."/>
            <person name="Gonzalez C."/>
            <person name="Grossetete S."/>
            <person name="Guldener U."/>
            <person name="Henrissat B."/>
            <person name="Howlett B.J."/>
            <person name="Kodira C."/>
            <person name="Kretschmer M."/>
            <person name="Lappartient A."/>
            <person name="Leroch M."/>
            <person name="Levis C."/>
            <person name="Mauceli E."/>
            <person name="Neuveglise C."/>
            <person name="Oeser B."/>
            <person name="Pearson M."/>
            <person name="Poulain J."/>
            <person name="Poussereau N."/>
            <person name="Quesneville H."/>
            <person name="Rascle C."/>
            <person name="Schumacher J."/>
            <person name="Segurens B."/>
            <person name="Sexton A."/>
            <person name="Silva E."/>
            <person name="Sirven C."/>
            <person name="Soanes D.M."/>
            <person name="Talbot N.J."/>
            <person name="Templeton M."/>
            <person name="Yandava C."/>
            <person name="Yarden O."/>
            <person name="Zeng Q."/>
            <person name="Rollins J.A."/>
            <person name="Lebrun M.H."/>
            <person name="Dickman M."/>
        </authorList>
    </citation>
    <scope>NUCLEOTIDE SEQUENCE [LARGE SCALE GENOMIC DNA]</scope>
    <source>
        <strain evidence="2">ATCC 18683 / 1980 / Ss-1</strain>
    </source>
</reference>
<dbReference type="Proteomes" id="UP000001312">
    <property type="component" value="Unassembled WGS sequence"/>
</dbReference>
<gene>
    <name evidence="1" type="ORF">SS1G_13442</name>
</gene>
<name>A7F762_SCLS1</name>
<keyword evidence="2" id="KW-1185">Reference proteome</keyword>